<organism evidence="2 3">
    <name type="scientific">Geodia barretti</name>
    <name type="common">Barrett's horny sponge</name>
    <dbReference type="NCBI Taxonomy" id="519541"/>
    <lineage>
        <taxon>Eukaryota</taxon>
        <taxon>Metazoa</taxon>
        <taxon>Porifera</taxon>
        <taxon>Demospongiae</taxon>
        <taxon>Heteroscleromorpha</taxon>
        <taxon>Tetractinellida</taxon>
        <taxon>Astrophorina</taxon>
        <taxon>Geodiidae</taxon>
        <taxon>Geodia</taxon>
    </lineage>
</organism>
<dbReference type="EMBL" id="CASHTH010002410">
    <property type="protein sequence ID" value="CAI8029491.1"/>
    <property type="molecule type" value="Genomic_DNA"/>
</dbReference>
<evidence type="ECO:0000313" key="2">
    <source>
        <dbReference type="EMBL" id="CAI8029491.1"/>
    </source>
</evidence>
<dbReference type="AlphaFoldDB" id="A0AA35SIW8"/>
<name>A0AA35SIW8_GEOBA</name>
<protein>
    <submittedName>
        <fullName evidence="2">Protein BCCIP homolog</fullName>
    </submittedName>
</protein>
<feature type="compositionally biased region" description="Low complexity" evidence="1">
    <location>
        <begin position="87"/>
        <end position="96"/>
    </location>
</feature>
<comment type="caution">
    <text evidence="2">The sequence shown here is derived from an EMBL/GenBank/DDBJ whole genome shotgun (WGS) entry which is preliminary data.</text>
</comment>
<gene>
    <name evidence="2" type="ORF">GBAR_LOCUS16757</name>
</gene>
<evidence type="ECO:0000256" key="1">
    <source>
        <dbReference type="SAM" id="MobiDB-lite"/>
    </source>
</evidence>
<proteinExistence type="predicted"/>
<feature type="region of interest" description="Disordered" evidence="1">
    <location>
        <begin position="1"/>
        <end position="25"/>
    </location>
</feature>
<evidence type="ECO:0000313" key="3">
    <source>
        <dbReference type="Proteomes" id="UP001174909"/>
    </source>
</evidence>
<feature type="region of interest" description="Disordered" evidence="1">
    <location>
        <begin position="49"/>
        <end position="97"/>
    </location>
</feature>
<keyword evidence="3" id="KW-1185">Reference proteome</keyword>
<feature type="non-terminal residue" evidence="2">
    <location>
        <position position="170"/>
    </location>
</feature>
<reference evidence="2" key="1">
    <citation type="submission" date="2023-03" db="EMBL/GenBank/DDBJ databases">
        <authorList>
            <person name="Steffen K."/>
            <person name="Cardenas P."/>
        </authorList>
    </citation>
    <scope>NUCLEOTIDE SEQUENCE</scope>
</reference>
<accession>A0AA35SIW8</accession>
<dbReference type="Proteomes" id="UP001174909">
    <property type="component" value="Unassembled WGS sequence"/>
</dbReference>
<sequence>GWASRVQGYHTAHHSSFHRSEVKEASGKGLPYDFENYLLLARSYLVPSPLGSPPLTKKRRKGGGGEERGEEGEETTQTAVRGVENGTTTTSSPSSSCVLHNQEYEVFQEEAEVTFSYPVGEGGHGGSNDDRVFGGGWSFEDDSLQQTRTVMVISASRLQSAIDKLSSLLS</sequence>